<organism evidence="1 2">
    <name type="scientific">Dendrobium nobile</name>
    <name type="common">Orchid</name>
    <dbReference type="NCBI Taxonomy" id="94219"/>
    <lineage>
        <taxon>Eukaryota</taxon>
        <taxon>Viridiplantae</taxon>
        <taxon>Streptophyta</taxon>
        <taxon>Embryophyta</taxon>
        <taxon>Tracheophyta</taxon>
        <taxon>Spermatophyta</taxon>
        <taxon>Magnoliopsida</taxon>
        <taxon>Liliopsida</taxon>
        <taxon>Asparagales</taxon>
        <taxon>Orchidaceae</taxon>
        <taxon>Epidendroideae</taxon>
        <taxon>Malaxideae</taxon>
        <taxon>Dendrobiinae</taxon>
        <taxon>Dendrobium</taxon>
    </lineage>
</organism>
<dbReference type="PANTHER" id="PTHR47481">
    <property type="match status" value="1"/>
</dbReference>
<dbReference type="AlphaFoldDB" id="A0A8T3AUK3"/>
<gene>
    <name evidence="1" type="ORF">KFK09_018342</name>
</gene>
<dbReference type="EMBL" id="JAGYWB010000013">
    <property type="protein sequence ID" value="KAI0500133.1"/>
    <property type="molecule type" value="Genomic_DNA"/>
</dbReference>
<accession>A0A8T3AUK3</accession>
<comment type="caution">
    <text evidence="1">The sequence shown here is derived from an EMBL/GenBank/DDBJ whole genome shotgun (WGS) entry which is preliminary data.</text>
</comment>
<name>A0A8T3AUK3_DENNO</name>
<reference evidence="1" key="1">
    <citation type="journal article" date="2022" name="Front. Genet.">
        <title>Chromosome-Scale Assembly of the Dendrobium nobile Genome Provides Insights Into the Molecular Mechanism of the Biosynthesis of the Medicinal Active Ingredient of Dendrobium.</title>
        <authorList>
            <person name="Xu Q."/>
            <person name="Niu S.-C."/>
            <person name="Li K.-L."/>
            <person name="Zheng P.-J."/>
            <person name="Zhang X.-J."/>
            <person name="Jia Y."/>
            <person name="Liu Y."/>
            <person name="Niu Y.-X."/>
            <person name="Yu L.-H."/>
            <person name="Chen D.-F."/>
            <person name="Zhang G.-Q."/>
        </authorList>
    </citation>
    <scope>NUCLEOTIDE SEQUENCE</scope>
    <source>
        <tissue evidence="1">Leaf</tissue>
    </source>
</reference>
<dbReference type="Proteomes" id="UP000829196">
    <property type="component" value="Unassembled WGS sequence"/>
</dbReference>
<dbReference type="OrthoDB" id="7697411at2759"/>
<dbReference type="PANTHER" id="PTHR47481:SF31">
    <property type="entry name" value="OS01G0873500 PROTEIN"/>
    <property type="match status" value="1"/>
</dbReference>
<keyword evidence="2" id="KW-1185">Reference proteome</keyword>
<evidence type="ECO:0000313" key="1">
    <source>
        <dbReference type="EMBL" id="KAI0500133.1"/>
    </source>
</evidence>
<sequence>MVVEQDSSSPTLPTSTLFASMADFTIPPPLKFLMSNLKLIVYIQLTNDNYAIWRLQIFKLFSANGFEGYHMGQQICPPKPPPNSSNTDYRLWHSIDQNIVSALFSTISPYVLPYILHLKTAHEIWITLEAHLQSTNRSTSYPTKERNLPYPNA</sequence>
<proteinExistence type="predicted"/>
<evidence type="ECO:0008006" key="3">
    <source>
        <dbReference type="Google" id="ProtNLM"/>
    </source>
</evidence>
<protein>
    <recommendedName>
        <fullName evidence="3">Retrotransposon Copia-like N-terminal domain-containing protein</fullName>
    </recommendedName>
</protein>
<evidence type="ECO:0000313" key="2">
    <source>
        <dbReference type="Proteomes" id="UP000829196"/>
    </source>
</evidence>